<name>Q98RU5_GUITH</name>
<proteinExistence type="inferred from homology"/>
<dbReference type="InterPro" id="IPR001040">
    <property type="entry name" value="TIF_eIF_4E"/>
</dbReference>
<evidence type="ECO:0000256" key="4">
    <source>
        <dbReference type="ARBA" id="ARBA00022884"/>
    </source>
</evidence>
<dbReference type="AlphaFoldDB" id="Q98RU5"/>
<keyword evidence="2 6" id="KW-0396">Initiation factor</keyword>
<dbReference type="EMBL" id="AF165818">
    <property type="protein sequence ID" value="AAK39854.1"/>
    <property type="molecule type" value="Genomic_DNA"/>
</dbReference>
<evidence type="ECO:0000256" key="5">
    <source>
        <dbReference type="ARBA" id="ARBA00022917"/>
    </source>
</evidence>
<geneLocation type="nucleomorph" evidence="7"/>
<dbReference type="GeneID" id="857342"/>
<keyword evidence="5 6" id="KW-0648">Protein biosynthesis</keyword>
<dbReference type="Pfam" id="PF01652">
    <property type="entry name" value="IF4E"/>
    <property type="match status" value="1"/>
</dbReference>
<dbReference type="GO" id="GO:0003743">
    <property type="term" value="F:translation initiation factor activity"/>
    <property type="evidence" value="ECO:0007669"/>
    <property type="project" value="UniProtKB-KW"/>
</dbReference>
<comment type="similarity">
    <text evidence="1 6">Belongs to the eukaryotic initiation factor 4E family.</text>
</comment>
<dbReference type="Gene3D" id="3.30.760.10">
    <property type="entry name" value="RNA Cap, Translation Initiation Factor Eif4e"/>
    <property type="match status" value="1"/>
</dbReference>
<organism evidence="7 8">
    <name type="scientific">Guillardia theta</name>
    <name type="common">Cryptophyte</name>
    <name type="synonym">Cryptomonas phi</name>
    <dbReference type="NCBI Taxonomy" id="55529"/>
    <lineage>
        <taxon>Eukaryota</taxon>
        <taxon>Cryptophyceae</taxon>
        <taxon>Pyrenomonadales</taxon>
        <taxon>Geminigeraceae</taxon>
        <taxon>Guillardia</taxon>
    </lineage>
</organism>
<dbReference type="PANTHER" id="PTHR11960">
    <property type="entry name" value="EUKARYOTIC TRANSLATION INITIATION FACTOR 4E RELATED"/>
    <property type="match status" value="1"/>
</dbReference>
<evidence type="ECO:0000313" key="7">
    <source>
        <dbReference type="EMBL" id="AAK39854.1"/>
    </source>
</evidence>
<keyword evidence="4 6" id="KW-0694">RNA-binding</keyword>
<evidence type="ECO:0000256" key="2">
    <source>
        <dbReference type="ARBA" id="ARBA00022540"/>
    </source>
</evidence>
<protein>
    <submittedName>
        <fullName evidence="7">mRNA cap binding protein eIF-4E</fullName>
    </submittedName>
</protein>
<dbReference type="SUPFAM" id="SSF55418">
    <property type="entry name" value="eIF4e-like"/>
    <property type="match status" value="1"/>
</dbReference>
<dbReference type="PANTHER" id="PTHR11960:SF8">
    <property type="entry name" value="EUKARYOTIC TRANSLATION INITIATION FACTOR 4E1-RELATED"/>
    <property type="match status" value="1"/>
</dbReference>
<dbReference type="RefSeq" id="XP_001713559.1">
    <property type="nucleotide sequence ID" value="XM_001713507.1"/>
</dbReference>
<dbReference type="GO" id="GO:0000340">
    <property type="term" value="F:RNA 7-methylguanosine cap binding"/>
    <property type="evidence" value="ECO:0007669"/>
    <property type="project" value="TreeGrafter"/>
</dbReference>
<dbReference type="InterPro" id="IPR023398">
    <property type="entry name" value="TIF_eIF4e-like"/>
</dbReference>
<dbReference type="GO" id="GO:0006417">
    <property type="term" value="P:regulation of translation"/>
    <property type="evidence" value="ECO:0007669"/>
    <property type="project" value="UniProtKB-KW"/>
</dbReference>
<keyword evidence="7" id="KW-0542">Nucleomorph</keyword>
<evidence type="ECO:0000256" key="6">
    <source>
        <dbReference type="RuleBase" id="RU004374"/>
    </source>
</evidence>
<dbReference type="GO" id="GO:0016281">
    <property type="term" value="C:eukaryotic translation initiation factor 4F complex"/>
    <property type="evidence" value="ECO:0007669"/>
    <property type="project" value="TreeGrafter"/>
</dbReference>
<accession>Q98RU5</accession>
<evidence type="ECO:0000313" key="8">
    <source>
        <dbReference type="Proteomes" id="UP000242167"/>
    </source>
</evidence>
<sequence length="175" mass="20816">MSSHKYHYQNPWTLWYDSSSNNVISYEWNQLLIRISTFDNLEDFLFLLTNIAYLTDLPLGSSYHVFKNNIEPSWEDESNKNGGKWILLLPKNSCCNINKIWEKSLSFTVFYENCNLINGIVGSVKKNHLRISIWTSKSEAKNDQINLGKNWYFFLKNYFDDFHFKIEYSPHKSFN</sequence>
<dbReference type="Proteomes" id="UP000242167">
    <property type="component" value="Nucleomorph 1"/>
</dbReference>
<keyword evidence="3" id="KW-0810">Translation regulation</keyword>
<dbReference type="PIR" id="D90090">
    <property type="entry name" value="D90090"/>
</dbReference>
<evidence type="ECO:0000256" key="3">
    <source>
        <dbReference type="ARBA" id="ARBA00022845"/>
    </source>
</evidence>
<gene>
    <name evidence="7" type="primary">eif4E</name>
</gene>
<evidence type="ECO:0000256" key="1">
    <source>
        <dbReference type="ARBA" id="ARBA00009860"/>
    </source>
</evidence>
<reference evidence="7 8" key="1">
    <citation type="journal article" date="2001" name="Nature">
        <title>The highly reduced genome of an enslaved algal nucleus.</title>
        <authorList>
            <person name="Douglas S."/>
            <person name="Zauner S."/>
            <person name="Fraunholz M."/>
            <person name="Beaton M."/>
            <person name="Penny S."/>
            <person name="Deng L."/>
            <person name="Wu X."/>
            <person name="Reith M."/>
            <person name="Cavalier-Smith T."/>
            <person name="Maier U."/>
        </authorList>
    </citation>
    <scope>NUCLEOTIDE SEQUENCE [LARGE SCALE GENOMIC DNA]</scope>
</reference>